<keyword evidence="2" id="KW-1185">Reference proteome</keyword>
<accession>A0A150GF74</accession>
<dbReference type="AlphaFoldDB" id="A0A150GF74"/>
<proteinExistence type="predicted"/>
<dbReference type="EMBL" id="LSYV01000028">
    <property type="protein sequence ID" value="KXZ48507.1"/>
    <property type="molecule type" value="Genomic_DNA"/>
</dbReference>
<protein>
    <submittedName>
        <fullName evidence="1">Uncharacterized protein</fullName>
    </submittedName>
</protein>
<comment type="caution">
    <text evidence="1">The sequence shown here is derived from an EMBL/GenBank/DDBJ whole genome shotgun (WGS) entry which is preliminary data.</text>
</comment>
<evidence type="ECO:0000313" key="1">
    <source>
        <dbReference type="EMBL" id="KXZ48507.1"/>
    </source>
</evidence>
<gene>
    <name evidence="1" type="ORF">GPECTOR_27g677</name>
</gene>
<dbReference type="Proteomes" id="UP000075714">
    <property type="component" value="Unassembled WGS sequence"/>
</dbReference>
<sequence length="66" mass="7128">MHAAASDPLKGTDYAAFLSCAAAFNERFFGSGLSSATTTAPSLKQYLLPPTFYMTAYRRQAADIML</sequence>
<dbReference type="STRING" id="33097.A0A150GF74"/>
<name>A0A150GF74_GONPE</name>
<organism evidence="1 2">
    <name type="scientific">Gonium pectorale</name>
    <name type="common">Green alga</name>
    <dbReference type="NCBI Taxonomy" id="33097"/>
    <lineage>
        <taxon>Eukaryota</taxon>
        <taxon>Viridiplantae</taxon>
        <taxon>Chlorophyta</taxon>
        <taxon>core chlorophytes</taxon>
        <taxon>Chlorophyceae</taxon>
        <taxon>CS clade</taxon>
        <taxon>Chlamydomonadales</taxon>
        <taxon>Volvocaceae</taxon>
        <taxon>Gonium</taxon>
    </lineage>
</organism>
<evidence type="ECO:0000313" key="2">
    <source>
        <dbReference type="Proteomes" id="UP000075714"/>
    </source>
</evidence>
<reference evidence="2" key="1">
    <citation type="journal article" date="2016" name="Nat. Commun.">
        <title>The Gonium pectorale genome demonstrates co-option of cell cycle regulation during the evolution of multicellularity.</title>
        <authorList>
            <person name="Hanschen E.R."/>
            <person name="Marriage T.N."/>
            <person name="Ferris P.J."/>
            <person name="Hamaji T."/>
            <person name="Toyoda A."/>
            <person name="Fujiyama A."/>
            <person name="Neme R."/>
            <person name="Noguchi H."/>
            <person name="Minakuchi Y."/>
            <person name="Suzuki M."/>
            <person name="Kawai-Toyooka H."/>
            <person name="Smith D.R."/>
            <person name="Sparks H."/>
            <person name="Anderson J."/>
            <person name="Bakaric R."/>
            <person name="Luria V."/>
            <person name="Karger A."/>
            <person name="Kirschner M.W."/>
            <person name="Durand P.M."/>
            <person name="Michod R.E."/>
            <person name="Nozaki H."/>
            <person name="Olson B.J."/>
        </authorList>
    </citation>
    <scope>NUCLEOTIDE SEQUENCE [LARGE SCALE GENOMIC DNA]</scope>
    <source>
        <strain evidence="2">NIES-2863</strain>
    </source>
</reference>